<dbReference type="SUPFAM" id="SSF54928">
    <property type="entry name" value="RNA-binding domain, RBD"/>
    <property type="match status" value="1"/>
</dbReference>
<evidence type="ECO:0000256" key="3">
    <source>
        <dbReference type="ARBA" id="ARBA00022816"/>
    </source>
</evidence>
<reference evidence="11 12" key="1">
    <citation type="submission" date="2019-07" db="EMBL/GenBank/DDBJ databases">
        <title>Genome assembly of two rare yeast pathogens: Diutina rugosa and Trichomonascus ciferrii.</title>
        <authorList>
            <person name="Mixao V."/>
            <person name="Saus E."/>
            <person name="Hansen A."/>
            <person name="Lass-Flor C."/>
            <person name="Gabaldon T."/>
        </authorList>
    </citation>
    <scope>NUCLEOTIDE SEQUENCE [LARGE SCALE GENOMIC DNA]</scope>
    <source>
        <strain evidence="11 12">CBS 613</strain>
    </source>
</reference>
<keyword evidence="2 8" id="KW-0813">Transport</keyword>
<keyword evidence="4" id="KW-0653">Protein transport</keyword>
<keyword evidence="6 8" id="KW-0906">Nuclear pore complex</keyword>
<dbReference type="PROSITE" id="PS51472">
    <property type="entry name" value="RRM_NUP35"/>
    <property type="match status" value="1"/>
</dbReference>
<organism evidence="11 12">
    <name type="scientific">Diutina rugosa</name>
    <name type="common">Yeast</name>
    <name type="synonym">Candida rugosa</name>
    <dbReference type="NCBI Taxonomy" id="5481"/>
    <lineage>
        <taxon>Eukaryota</taxon>
        <taxon>Fungi</taxon>
        <taxon>Dikarya</taxon>
        <taxon>Ascomycota</taxon>
        <taxon>Saccharomycotina</taxon>
        <taxon>Pichiomycetes</taxon>
        <taxon>Debaryomycetaceae</taxon>
        <taxon>Diutina</taxon>
    </lineage>
</organism>
<feature type="region of interest" description="Disordered" evidence="9">
    <location>
        <begin position="108"/>
        <end position="146"/>
    </location>
</feature>
<evidence type="ECO:0000313" key="11">
    <source>
        <dbReference type="EMBL" id="KAA8903471.1"/>
    </source>
</evidence>
<dbReference type="InterPro" id="IPR012677">
    <property type="entry name" value="Nucleotide-bd_a/b_plait_sf"/>
</dbReference>
<keyword evidence="5" id="KW-0811">Translocation</keyword>
<evidence type="ECO:0000259" key="10">
    <source>
        <dbReference type="PROSITE" id="PS51472"/>
    </source>
</evidence>
<accession>A0A642UQ90</accession>
<keyword evidence="12" id="KW-1185">Reference proteome</keyword>
<dbReference type="InterPro" id="IPR007846">
    <property type="entry name" value="RRM_NUP35_dom"/>
</dbReference>
<evidence type="ECO:0000256" key="9">
    <source>
        <dbReference type="SAM" id="MobiDB-lite"/>
    </source>
</evidence>
<evidence type="ECO:0000256" key="2">
    <source>
        <dbReference type="ARBA" id="ARBA00022448"/>
    </source>
</evidence>
<dbReference type="PANTHER" id="PTHR21527">
    <property type="entry name" value="NUCLEOPORIN NUP35"/>
    <property type="match status" value="1"/>
</dbReference>
<evidence type="ECO:0000256" key="7">
    <source>
        <dbReference type="ARBA" id="ARBA00023242"/>
    </source>
</evidence>
<comment type="subcellular location">
    <subcellularLocation>
        <location evidence="1">Nucleus</location>
        <location evidence="1">Nuclear pore complex</location>
    </subcellularLocation>
</comment>
<feature type="compositionally biased region" description="Basic and acidic residues" evidence="9">
    <location>
        <begin position="136"/>
        <end position="146"/>
    </location>
</feature>
<feature type="domain" description="RRM Nup35-type" evidence="10">
    <location>
        <begin position="144"/>
        <end position="243"/>
    </location>
</feature>
<evidence type="ECO:0000313" key="12">
    <source>
        <dbReference type="Proteomes" id="UP000449547"/>
    </source>
</evidence>
<evidence type="ECO:0000256" key="6">
    <source>
        <dbReference type="ARBA" id="ARBA00023132"/>
    </source>
</evidence>
<comment type="caution">
    <text evidence="11">The sequence shown here is derived from an EMBL/GenBank/DDBJ whole genome shotgun (WGS) entry which is preliminary data.</text>
</comment>
<dbReference type="Proteomes" id="UP000449547">
    <property type="component" value="Unassembled WGS sequence"/>
</dbReference>
<dbReference type="GO" id="GO:0003676">
    <property type="term" value="F:nucleic acid binding"/>
    <property type="evidence" value="ECO:0007669"/>
    <property type="project" value="InterPro"/>
</dbReference>
<dbReference type="InterPro" id="IPR035979">
    <property type="entry name" value="RBD_domain_sf"/>
</dbReference>
<protein>
    <recommendedName>
        <fullName evidence="10">RRM Nup35-type domain-containing protein</fullName>
    </recommendedName>
</protein>
<dbReference type="Gene3D" id="3.30.70.330">
    <property type="match status" value="1"/>
</dbReference>
<gene>
    <name evidence="11" type="ORF">DIURU_002357</name>
</gene>
<dbReference type="GO" id="GO:0017056">
    <property type="term" value="F:structural constituent of nuclear pore"/>
    <property type="evidence" value="ECO:0007669"/>
    <property type="project" value="TreeGrafter"/>
</dbReference>
<evidence type="ECO:0000256" key="1">
    <source>
        <dbReference type="ARBA" id="ARBA00004567"/>
    </source>
</evidence>
<dbReference type="EMBL" id="SWFT01000067">
    <property type="protein sequence ID" value="KAA8903471.1"/>
    <property type="molecule type" value="Genomic_DNA"/>
</dbReference>
<dbReference type="GO" id="GO:0005543">
    <property type="term" value="F:phospholipid binding"/>
    <property type="evidence" value="ECO:0007669"/>
    <property type="project" value="TreeGrafter"/>
</dbReference>
<dbReference type="GO" id="GO:0044613">
    <property type="term" value="C:nuclear pore central transport channel"/>
    <property type="evidence" value="ECO:0007669"/>
    <property type="project" value="TreeGrafter"/>
</dbReference>
<dbReference type="OMA" id="TIHEHTP"/>
<evidence type="ECO:0000256" key="8">
    <source>
        <dbReference type="PROSITE-ProRule" id="PRU00804"/>
    </source>
</evidence>
<feature type="region of interest" description="Disordered" evidence="9">
    <location>
        <begin position="22"/>
        <end position="44"/>
    </location>
</feature>
<dbReference type="GO" id="GO:0044615">
    <property type="term" value="C:nuclear pore nuclear basket"/>
    <property type="evidence" value="ECO:0007669"/>
    <property type="project" value="TreeGrafter"/>
</dbReference>
<proteinExistence type="predicted"/>
<dbReference type="VEuPathDB" id="FungiDB:DIURU_002357"/>
<keyword evidence="7 8" id="KW-0539">Nucleus</keyword>
<evidence type="ECO:0000256" key="4">
    <source>
        <dbReference type="ARBA" id="ARBA00022927"/>
    </source>
</evidence>
<name>A0A642UQ90_DIURU</name>
<dbReference type="Pfam" id="PF05172">
    <property type="entry name" value="RRM_Nup35"/>
    <property type="match status" value="1"/>
</dbReference>
<dbReference type="GO" id="GO:0006999">
    <property type="term" value="P:nuclear pore organization"/>
    <property type="evidence" value="ECO:0007669"/>
    <property type="project" value="TreeGrafter"/>
</dbReference>
<evidence type="ECO:0000256" key="5">
    <source>
        <dbReference type="ARBA" id="ARBA00023010"/>
    </source>
</evidence>
<dbReference type="GeneID" id="54781008"/>
<dbReference type="GO" id="GO:0006607">
    <property type="term" value="P:NLS-bearing protein import into nucleus"/>
    <property type="evidence" value="ECO:0007669"/>
    <property type="project" value="TreeGrafter"/>
</dbReference>
<keyword evidence="3 8" id="KW-0509">mRNA transport</keyword>
<dbReference type="OrthoDB" id="1733656at2759"/>
<dbReference type="GO" id="GO:0051028">
    <property type="term" value="P:mRNA transport"/>
    <property type="evidence" value="ECO:0007669"/>
    <property type="project" value="UniProtKB-UniRule"/>
</dbReference>
<dbReference type="RefSeq" id="XP_034012773.1">
    <property type="nucleotide sequence ID" value="XM_034154999.1"/>
</dbReference>
<sequence>MSLDSHRPAWFQHHQKRVIPNHLEAKKKSSFQISSDDKKSTTTQKSVVDDGFNLLTFGSSQRGDKSTIFDDSRMDDTISEHAEEVAFGDDQPPSRSIHDLTQEVLLSKPRQKVDSSLNKDPARFPSVFSAPSPTTKEPKSQRPEKQESAVIVFGYSESRSREVIAYFSEVGKILEPFDLNGTTTMLTQLADRNRQVPIFCGPTWVKITYEDRDQASDALKRNGKAFNGEFIGVIPYSKDALEAIQNRQLDPNEDRGAWDLKLVNRKPNDDNAAAMSPPSLASTLEMKDGSKLFLKSDASLTKPDDKTKMGWVESAKNWFFGFYEL</sequence>
<dbReference type="AlphaFoldDB" id="A0A642UQ90"/>
<dbReference type="PANTHER" id="PTHR21527:SF6">
    <property type="entry name" value="NUCLEOPORIN NUP35"/>
    <property type="match status" value="1"/>
</dbReference>